<keyword evidence="4" id="KW-0804">Transcription</keyword>
<dbReference type="Proteomes" id="UP000216998">
    <property type="component" value="Unassembled WGS sequence"/>
</dbReference>
<sequence length="323" mass="35715">MEKRLPPLNALRAFEAAARHLSFTKAADELAVTQAAVSYQIRQLEEHIGRELFRRLTRRLELTPAGVEMQAAVQDAFDRIRATLHKLADAAEDKVLSVTTLPTFASHWLVPRMGHFQLRRPDLAVRLDSSMGLGDLNHQFDVAIRSGLGQWPGTVAERLVEYRLTPVISPILADRLGGIRHPTDLARLPLLDYNDHEDIRYWHQWFALAGVAVDGLRSGPQYDMQAITGQAAVMGQGVALVCPAFFAADIASGRLIVPFPDLILVTDRSYWLVCAQRRVDEPKIKAFRDWILSEVSACEGQCGALGGSLNVGLAGPRRSAMGH</sequence>
<dbReference type="GO" id="GO:0003700">
    <property type="term" value="F:DNA-binding transcription factor activity"/>
    <property type="evidence" value="ECO:0007669"/>
    <property type="project" value="InterPro"/>
</dbReference>
<dbReference type="Pfam" id="PF03466">
    <property type="entry name" value="LysR_substrate"/>
    <property type="match status" value="1"/>
</dbReference>
<evidence type="ECO:0000313" key="6">
    <source>
        <dbReference type="EMBL" id="OYQ32640.1"/>
    </source>
</evidence>
<dbReference type="RefSeq" id="WP_094457674.1">
    <property type="nucleotide sequence ID" value="NZ_NOXU01000031.1"/>
</dbReference>
<keyword evidence="2" id="KW-0805">Transcription regulation</keyword>
<protein>
    <recommendedName>
        <fullName evidence="5">HTH lysR-type domain-containing protein</fullName>
    </recommendedName>
</protein>
<evidence type="ECO:0000259" key="5">
    <source>
        <dbReference type="PROSITE" id="PS50931"/>
    </source>
</evidence>
<evidence type="ECO:0000256" key="2">
    <source>
        <dbReference type="ARBA" id="ARBA00023015"/>
    </source>
</evidence>
<evidence type="ECO:0000256" key="1">
    <source>
        <dbReference type="ARBA" id="ARBA00009437"/>
    </source>
</evidence>
<dbReference type="NCBIfam" id="NF008352">
    <property type="entry name" value="PRK11139.1"/>
    <property type="match status" value="1"/>
</dbReference>
<keyword evidence="7" id="KW-1185">Reference proteome</keyword>
<dbReference type="AlphaFoldDB" id="A0A255YW44"/>
<dbReference type="SUPFAM" id="SSF46785">
    <property type="entry name" value="Winged helix' DNA-binding domain"/>
    <property type="match status" value="1"/>
</dbReference>
<dbReference type="PANTHER" id="PTHR30537">
    <property type="entry name" value="HTH-TYPE TRANSCRIPTIONAL REGULATOR"/>
    <property type="match status" value="1"/>
</dbReference>
<comment type="caution">
    <text evidence="6">The sequence shown here is derived from an EMBL/GenBank/DDBJ whole genome shotgun (WGS) entry which is preliminary data.</text>
</comment>
<dbReference type="GO" id="GO:0043565">
    <property type="term" value="F:sequence-specific DNA binding"/>
    <property type="evidence" value="ECO:0007669"/>
    <property type="project" value="TreeGrafter"/>
</dbReference>
<dbReference type="EMBL" id="NOXU01000031">
    <property type="protein sequence ID" value="OYQ32640.1"/>
    <property type="molecule type" value="Genomic_DNA"/>
</dbReference>
<accession>A0A255YW44</accession>
<dbReference type="GO" id="GO:0006351">
    <property type="term" value="P:DNA-templated transcription"/>
    <property type="evidence" value="ECO:0007669"/>
    <property type="project" value="TreeGrafter"/>
</dbReference>
<dbReference type="PRINTS" id="PR00039">
    <property type="entry name" value="HTHLYSR"/>
</dbReference>
<dbReference type="PANTHER" id="PTHR30537:SF26">
    <property type="entry name" value="GLYCINE CLEAVAGE SYSTEM TRANSCRIPTIONAL ACTIVATOR"/>
    <property type="match status" value="1"/>
</dbReference>
<dbReference type="InterPro" id="IPR058163">
    <property type="entry name" value="LysR-type_TF_proteobact-type"/>
</dbReference>
<dbReference type="InterPro" id="IPR036388">
    <property type="entry name" value="WH-like_DNA-bd_sf"/>
</dbReference>
<keyword evidence="3" id="KW-0238">DNA-binding</keyword>
<proteinExistence type="inferred from homology"/>
<dbReference type="InterPro" id="IPR036390">
    <property type="entry name" value="WH_DNA-bd_sf"/>
</dbReference>
<dbReference type="CDD" id="cd08432">
    <property type="entry name" value="PBP2_GcdR_TrpI_HvrB_AmpR_like"/>
    <property type="match status" value="1"/>
</dbReference>
<dbReference type="FunFam" id="1.10.10.10:FF:000038">
    <property type="entry name" value="Glycine cleavage system transcriptional activator"/>
    <property type="match status" value="1"/>
</dbReference>
<gene>
    <name evidence="6" type="ORF">CHU95_17865</name>
</gene>
<dbReference type="InterPro" id="IPR000847">
    <property type="entry name" value="LysR_HTH_N"/>
</dbReference>
<dbReference type="SUPFAM" id="SSF53850">
    <property type="entry name" value="Periplasmic binding protein-like II"/>
    <property type="match status" value="1"/>
</dbReference>
<name>A0A255YW44_9PROT</name>
<feature type="domain" description="HTH lysR-type" evidence="5">
    <location>
        <begin position="6"/>
        <end position="63"/>
    </location>
</feature>
<dbReference type="OrthoDB" id="9794694at2"/>
<dbReference type="Pfam" id="PF00126">
    <property type="entry name" value="HTH_1"/>
    <property type="match status" value="1"/>
</dbReference>
<evidence type="ECO:0000256" key="3">
    <source>
        <dbReference type="ARBA" id="ARBA00023125"/>
    </source>
</evidence>
<evidence type="ECO:0000256" key="4">
    <source>
        <dbReference type="ARBA" id="ARBA00023163"/>
    </source>
</evidence>
<organism evidence="6 7">
    <name type="scientific">Niveispirillum lacus</name>
    <dbReference type="NCBI Taxonomy" id="1981099"/>
    <lineage>
        <taxon>Bacteria</taxon>
        <taxon>Pseudomonadati</taxon>
        <taxon>Pseudomonadota</taxon>
        <taxon>Alphaproteobacteria</taxon>
        <taxon>Rhodospirillales</taxon>
        <taxon>Azospirillaceae</taxon>
        <taxon>Niveispirillum</taxon>
    </lineage>
</organism>
<dbReference type="PROSITE" id="PS50931">
    <property type="entry name" value="HTH_LYSR"/>
    <property type="match status" value="1"/>
</dbReference>
<comment type="similarity">
    <text evidence="1">Belongs to the LysR transcriptional regulatory family.</text>
</comment>
<dbReference type="InterPro" id="IPR005119">
    <property type="entry name" value="LysR_subst-bd"/>
</dbReference>
<evidence type="ECO:0000313" key="7">
    <source>
        <dbReference type="Proteomes" id="UP000216998"/>
    </source>
</evidence>
<dbReference type="Gene3D" id="1.10.10.10">
    <property type="entry name" value="Winged helix-like DNA-binding domain superfamily/Winged helix DNA-binding domain"/>
    <property type="match status" value="1"/>
</dbReference>
<dbReference type="Gene3D" id="3.40.190.10">
    <property type="entry name" value="Periplasmic binding protein-like II"/>
    <property type="match status" value="2"/>
</dbReference>
<reference evidence="6 7" key="1">
    <citation type="submission" date="2017-07" db="EMBL/GenBank/DDBJ databases">
        <title>Niveispirillum cyanobacteriorum sp. nov., isolated from cyanobacterial aggregates in a eutrophic lake.</title>
        <authorList>
            <person name="Cai H."/>
        </authorList>
    </citation>
    <scope>NUCLEOTIDE SEQUENCE [LARGE SCALE GENOMIC DNA]</scope>
    <source>
        <strain evidence="7">TH1-14</strain>
    </source>
</reference>